<sequence>MKKKIIGIFLAIFVAVSILAVPEIHHLSYIGQRCLAVFSAVFILYLFESIHVAVISLLIVPILVLFQITDINAALKGFASTSTYLIIGSFIMAAAMLKSNLGDRITYWVLVRVGTSTKRISFGIMCVNIVMAFLIPSSTARTAMLLPICMKIIHLFHKKEKNGGRFGANLLMTLCCTNSTISAGILTSTVTNPMAVQYITATTGQTVSFVKWLEWGFPPAFLMTIVSWLLIQLIFSAKINADGHGREYFRQKLSQMGSISKSEKNVFVVFLGTILLWIFGEKFGLDSTTVCLLSACVLCLPIFGCLDWKECQESISLNVVFVCSGGISLGAAMSDTGAANWLAESIFSLMHLSQYSSAATISILIVIVQFMHVVFVGTATMANVFFPILVGIAEVSNINPMLTVLPAAFMIGGYPILMFFNTTPNILCCDTGELKSRDFPLFGFCVSVVACIVYIACVYWYWPLIHAM</sequence>
<dbReference type="GO" id="GO:0005886">
    <property type="term" value="C:plasma membrane"/>
    <property type="evidence" value="ECO:0007669"/>
    <property type="project" value="TreeGrafter"/>
</dbReference>
<dbReference type="AlphaFoldDB" id="A0A1I4I2Z1"/>
<feature type="transmembrane region" description="Helical" evidence="8">
    <location>
        <begin position="441"/>
        <end position="462"/>
    </location>
</feature>
<evidence type="ECO:0000313" key="9">
    <source>
        <dbReference type="EMBL" id="SFL48600.1"/>
    </source>
</evidence>
<keyword evidence="4 8" id="KW-0812">Transmembrane</keyword>
<keyword evidence="6 8" id="KW-0472">Membrane</keyword>
<comment type="subcellular location">
    <subcellularLocation>
        <location evidence="1">Membrane</location>
        <topology evidence="1">Multi-pass membrane protein</topology>
    </subcellularLocation>
</comment>
<dbReference type="GO" id="GO:0008514">
    <property type="term" value="F:organic anion transmembrane transporter activity"/>
    <property type="evidence" value="ECO:0007669"/>
    <property type="project" value="UniProtKB-ARBA"/>
</dbReference>
<dbReference type="Proteomes" id="UP000199520">
    <property type="component" value="Unassembled WGS sequence"/>
</dbReference>
<name>A0A1I4I2Z1_9FIRM</name>
<feature type="transmembrane region" description="Helical" evidence="8">
    <location>
        <begin position="285"/>
        <end position="303"/>
    </location>
</feature>
<feature type="transmembrane region" description="Helical" evidence="8">
    <location>
        <begin position="36"/>
        <end position="66"/>
    </location>
</feature>
<feature type="transmembrane region" description="Helical" evidence="8">
    <location>
        <begin position="315"/>
        <end position="334"/>
    </location>
</feature>
<feature type="transmembrane region" description="Helical" evidence="8">
    <location>
        <begin position="398"/>
        <end position="420"/>
    </location>
</feature>
<evidence type="ECO:0000313" key="10">
    <source>
        <dbReference type="Proteomes" id="UP000199520"/>
    </source>
</evidence>
<dbReference type="GO" id="GO:1905039">
    <property type="term" value="P:carboxylic acid transmembrane transport"/>
    <property type="evidence" value="ECO:0007669"/>
    <property type="project" value="UniProtKB-ARBA"/>
</dbReference>
<feature type="transmembrane region" description="Helical" evidence="8">
    <location>
        <begin position="373"/>
        <end position="392"/>
    </location>
</feature>
<organism evidence="9 10">
    <name type="scientific">Pelosinus propionicus DSM 13327</name>
    <dbReference type="NCBI Taxonomy" id="1123291"/>
    <lineage>
        <taxon>Bacteria</taxon>
        <taxon>Bacillati</taxon>
        <taxon>Bacillota</taxon>
        <taxon>Negativicutes</taxon>
        <taxon>Selenomonadales</taxon>
        <taxon>Sporomusaceae</taxon>
        <taxon>Pelosinus</taxon>
    </lineage>
</organism>
<feature type="transmembrane region" description="Helical" evidence="8">
    <location>
        <begin position="78"/>
        <end position="97"/>
    </location>
</feature>
<accession>A0A1I4I2Z1</accession>
<feature type="transmembrane region" description="Helical" evidence="8">
    <location>
        <begin position="262"/>
        <end position="279"/>
    </location>
</feature>
<dbReference type="OrthoDB" id="9156049at2"/>
<dbReference type="PANTHER" id="PTHR10283:SF82">
    <property type="entry name" value="SOLUTE CARRIER FAMILY 13 MEMBER 2"/>
    <property type="match status" value="1"/>
</dbReference>
<feature type="transmembrane region" description="Helical" evidence="8">
    <location>
        <begin position="346"/>
        <end position="366"/>
    </location>
</feature>
<dbReference type="EMBL" id="FOTS01000006">
    <property type="protein sequence ID" value="SFL48600.1"/>
    <property type="molecule type" value="Genomic_DNA"/>
</dbReference>
<evidence type="ECO:0000256" key="6">
    <source>
        <dbReference type="ARBA" id="ARBA00023136"/>
    </source>
</evidence>
<dbReference type="InterPro" id="IPR001898">
    <property type="entry name" value="SLC13A/DASS"/>
</dbReference>
<evidence type="ECO:0000256" key="5">
    <source>
        <dbReference type="ARBA" id="ARBA00022989"/>
    </source>
</evidence>
<keyword evidence="10" id="KW-1185">Reference proteome</keyword>
<dbReference type="STRING" id="1123291.SAMN04490355_100671"/>
<dbReference type="Pfam" id="PF00939">
    <property type="entry name" value="Na_sulph_symp"/>
    <property type="match status" value="1"/>
</dbReference>
<evidence type="ECO:0000256" key="3">
    <source>
        <dbReference type="ARBA" id="ARBA00020150"/>
    </source>
</evidence>
<gene>
    <name evidence="9" type="ORF">SAMN04490355_100671</name>
</gene>
<feature type="transmembrane region" description="Helical" evidence="8">
    <location>
        <begin position="166"/>
        <end position="186"/>
    </location>
</feature>
<evidence type="ECO:0000256" key="1">
    <source>
        <dbReference type="ARBA" id="ARBA00004141"/>
    </source>
</evidence>
<comment type="similarity">
    <text evidence="2">Belongs to the SLC13A/DASS transporter (TC 2.A.47) family. NADC subfamily.</text>
</comment>
<evidence type="ECO:0000256" key="8">
    <source>
        <dbReference type="SAM" id="Phobius"/>
    </source>
</evidence>
<evidence type="ECO:0000256" key="4">
    <source>
        <dbReference type="ARBA" id="ARBA00022692"/>
    </source>
</evidence>
<protein>
    <recommendedName>
        <fullName evidence="3">Sodium-dependent dicarboxylate transporter SdcS</fullName>
    </recommendedName>
    <alternativeName>
        <fullName evidence="7">Na(+)/dicarboxylate symporter</fullName>
    </alternativeName>
</protein>
<dbReference type="NCBIfam" id="TIGR00785">
    <property type="entry name" value="dass"/>
    <property type="match status" value="1"/>
</dbReference>
<evidence type="ECO:0000256" key="7">
    <source>
        <dbReference type="ARBA" id="ARBA00031174"/>
    </source>
</evidence>
<dbReference type="PANTHER" id="PTHR10283">
    <property type="entry name" value="SOLUTE CARRIER FAMILY 13 MEMBER"/>
    <property type="match status" value="1"/>
</dbReference>
<reference evidence="10" key="1">
    <citation type="submission" date="2016-10" db="EMBL/GenBank/DDBJ databases">
        <authorList>
            <person name="Varghese N."/>
            <person name="Submissions S."/>
        </authorList>
    </citation>
    <scope>NUCLEOTIDE SEQUENCE [LARGE SCALE GENOMIC DNA]</scope>
    <source>
        <strain evidence="10">DSM 13327</strain>
    </source>
</reference>
<evidence type="ECO:0000256" key="2">
    <source>
        <dbReference type="ARBA" id="ARBA00006772"/>
    </source>
</evidence>
<proteinExistence type="inferred from homology"/>
<feature type="transmembrane region" description="Helical" evidence="8">
    <location>
        <begin position="220"/>
        <end position="241"/>
    </location>
</feature>
<feature type="transmembrane region" description="Helical" evidence="8">
    <location>
        <begin position="120"/>
        <end position="146"/>
    </location>
</feature>
<dbReference type="RefSeq" id="WP_090933375.1">
    <property type="nucleotide sequence ID" value="NZ_FOTS01000006.1"/>
</dbReference>
<keyword evidence="5 8" id="KW-1133">Transmembrane helix</keyword>